<dbReference type="InterPro" id="IPR036047">
    <property type="entry name" value="F-box-like_dom_sf"/>
</dbReference>
<dbReference type="SUPFAM" id="SSF81383">
    <property type="entry name" value="F-box domain"/>
    <property type="match status" value="1"/>
</dbReference>
<proteinExistence type="predicted"/>
<gene>
    <name evidence="2" type="ORF">BT63DRAFT_248319</name>
</gene>
<evidence type="ECO:0000313" key="3">
    <source>
        <dbReference type="Proteomes" id="UP000799302"/>
    </source>
</evidence>
<dbReference type="EMBL" id="MU004235">
    <property type="protein sequence ID" value="KAF2669015.1"/>
    <property type="molecule type" value="Genomic_DNA"/>
</dbReference>
<protein>
    <recommendedName>
        <fullName evidence="1">F-box domain-containing protein</fullName>
    </recommendedName>
</protein>
<dbReference type="InterPro" id="IPR001810">
    <property type="entry name" value="F-box_dom"/>
</dbReference>
<dbReference type="Proteomes" id="UP000799302">
    <property type="component" value="Unassembled WGS sequence"/>
</dbReference>
<organism evidence="2 3">
    <name type="scientific">Microthyrium microscopicum</name>
    <dbReference type="NCBI Taxonomy" id="703497"/>
    <lineage>
        <taxon>Eukaryota</taxon>
        <taxon>Fungi</taxon>
        <taxon>Dikarya</taxon>
        <taxon>Ascomycota</taxon>
        <taxon>Pezizomycotina</taxon>
        <taxon>Dothideomycetes</taxon>
        <taxon>Dothideomycetes incertae sedis</taxon>
        <taxon>Microthyriales</taxon>
        <taxon>Microthyriaceae</taxon>
        <taxon>Microthyrium</taxon>
    </lineage>
</organism>
<dbReference type="PROSITE" id="PS50181">
    <property type="entry name" value="FBOX"/>
    <property type="match status" value="1"/>
</dbReference>
<dbReference type="Pfam" id="PF00646">
    <property type="entry name" value="F-box"/>
    <property type="match status" value="1"/>
</dbReference>
<sequence>MISLLPGIQNSSWYNYYFQVETSSIPAIILNTMNKDNFTDEDVFVHLSHRPTRILQGVISTNDSTKPSFKAIEREHHSSLGRLSRLPLEILHETLVHLDIQSLLCLSHVCAQSKAIVDSIPIFSKLATHASHIFTIFHQAKILNLHSISTLYEALQSDRCVSCGAHGPFLHVLLASRCCAICSMVNQSLWVTSLPLAMQAFALTKEQVGSLQVMWSIPGKYGIVGRISRQQSIRLVNVRAAKVLALGDMSMMDWDLLHPLDERNIPTADKLALLQWYRAAPLSGLRRDPCTINDVNVGGTDRFCEMGVVPFPTLVDGAVESGLWCRGCKMTYDKYIAGMDAVTLSRLIPKGCDDRRFLFRMTYKSWSKAELVKHAKICCSAAAVISEERSSVG</sequence>
<keyword evidence="3" id="KW-1185">Reference proteome</keyword>
<evidence type="ECO:0000259" key="1">
    <source>
        <dbReference type="PROSITE" id="PS50181"/>
    </source>
</evidence>
<dbReference type="AlphaFoldDB" id="A0A6A6U9R6"/>
<reference evidence="2" key="1">
    <citation type="journal article" date="2020" name="Stud. Mycol.">
        <title>101 Dothideomycetes genomes: a test case for predicting lifestyles and emergence of pathogens.</title>
        <authorList>
            <person name="Haridas S."/>
            <person name="Albert R."/>
            <person name="Binder M."/>
            <person name="Bloem J."/>
            <person name="Labutti K."/>
            <person name="Salamov A."/>
            <person name="Andreopoulos B."/>
            <person name="Baker S."/>
            <person name="Barry K."/>
            <person name="Bills G."/>
            <person name="Bluhm B."/>
            <person name="Cannon C."/>
            <person name="Castanera R."/>
            <person name="Culley D."/>
            <person name="Daum C."/>
            <person name="Ezra D."/>
            <person name="Gonzalez J."/>
            <person name="Henrissat B."/>
            <person name="Kuo A."/>
            <person name="Liang C."/>
            <person name="Lipzen A."/>
            <person name="Lutzoni F."/>
            <person name="Magnuson J."/>
            <person name="Mondo S."/>
            <person name="Nolan M."/>
            <person name="Ohm R."/>
            <person name="Pangilinan J."/>
            <person name="Park H.-J."/>
            <person name="Ramirez L."/>
            <person name="Alfaro M."/>
            <person name="Sun H."/>
            <person name="Tritt A."/>
            <person name="Yoshinaga Y."/>
            <person name="Zwiers L.-H."/>
            <person name="Turgeon B."/>
            <person name="Goodwin S."/>
            <person name="Spatafora J."/>
            <person name="Crous P."/>
            <person name="Grigoriev I."/>
        </authorList>
    </citation>
    <scope>NUCLEOTIDE SEQUENCE</scope>
    <source>
        <strain evidence="2">CBS 115976</strain>
    </source>
</reference>
<evidence type="ECO:0000313" key="2">
    <source>
        <dbReference type="EMBL" id="KAF2669015.1"/>
    </source>
</evidence>
<name>A0A6A6U9R6_9PEZI</name>
<feature type="domain" description="F-box" evidence="1">
    <location>
        <begin position="80"/>
        <end position="126"/>
    </location>
</feature>
<accession>A0A6A6U9R6</accession>
<dbReference type="OrthoDB" id="2687876at2759"/>